<keyword evidence="6" id="KW-0675">Receptor</keyword>
<dbReference type="SUPFAM" id="SSF55961">
    <property type="entry name" value="Bet v1-like"/>
    <property type="match status" value="1"/>
</dbReference>
<reference evidence="9" key="3">
    <citation type="submission" date="2019-03" db="UniProtKB">
        <authorList>
            <consortium name="EnsemblPlants"/>
        </authorList>
    </citation>
    <scope>IDENTIFICATION</scope>
</reference>
<dbReference type="GO" id="GO:0042803">
    <property type="term" value="F:protein homodimerization activity"/>
    <property type="evidence" value="ECO:0007669"/>
    <property type="project" value="EnsemblPlants"/>
</dbReference>
<evidence type="ECO:0000256" key="3">
    <source>
        <dbReference type="ARBA" id="ARBA00008594"/>
    </source>
</evidence>
<proteinExistence type="inferred from homology"/>
<comment type="similarity">
    <text evidence="3">Belongs to the PYR/PYL/RCAR abscisic acid intracellular receptor family.</text>
</comment>
<protein>
    <submittedName>
        <fullName evidence="9">Uncharacterized protein</fullName>
    </submittedName>
</protein>
<dbReference type="Gramene" id="AET0Gv20138200.1">
    <property type="protein sequence ID" value="AET0Gv20138200.1"/>
    <property type="gene ID" value="AET0Gv20138200"/>
</dbReference>
<evidence type="ECO:0000256" key="2">
    <source>
        <dbReference type="ARBA" id="ARBA00004496"/>
    </source>
</evidence>
<reference evidence="10" key="2">
    <citation type="journal article" date="2017" name="Nat. Plants">
        <title>The Aegilops tauschii genome reveals multiple impacts of transposons.</title>
        <authorList>
            <person name="Zhao G."/>
            <person name="Zou C."/>
            <person name="Li K."/>
            <person name="Wang K."/>
            <person name="Li T."/>
            <person name="Gao L."/>
            <person name="Zhang X."/>
            <person name="Wang H."/>
            <person name="Yang Z."/>
            <person name="Liu X."/>
            <person name="Jiang W."/>
            <person name="Mao L."/>
            <person name="Kong X."/>
            <person name="Jiao Y."/>
            <person name="Jia J."/>
        </authorList>
    </citation>
    <scope>NUCLEOTIDE SEQUENCE [LARGE SCALE GENOMIC DNA]</scope>
    <source>
        <strain evidence="10">cv. AL8/78</strain>
    </source>
</reference>
<dbReference type="InterPro" id="IPR023393">
    <property type="entry name" value="START-like_dom_sf"/>
</dbReference>
<name>A0A452XG35_AEGTS</name>
<comment type="subcellular location">
    <subcellularLocation>
        <location evidence="2">Cytoplasm</location>
    </subcellularLocation>
    <subcellularLocation>
        <location evidence="1">Nucleus</location>
    </subcellularLocation>
</comment>
<accession>A0A452XG35</accession>
<evidence type="ECO:0000256" key="7">
    <source>
        <dbReference type="ARBA" id="ARBA00023242"/>
    </source>
</evidence>
<reference evidence="10" key="1">
    <citation type="journal article" date="2014" name="Science">
        <title>Ancient hybridizations among the ancestral genomes of bread wheat.</title>
        <authorList>
            <consortium name="International Wheat Genome Sequencing Consortium,"/>
            <person name="Marcussen T."/>
            <person name="Sandve S.R."/>
            <person name="Heier L."/>
            <person name="Spannagl M."/>
            <person name="Pfeifer M."/>
            <person name="Jakobsen K.S."/>
            <person name="Wulff B.B."/>
            <person name="Steuernagel B."/>
            <person name="Mayer K.F."/>
            <person name="Olsen O.A."/>
        </authorList>
    </citation>
    <scope>NUCLEOTIDE SEQUENCE [LARGE SCALE GENOMIC DNA]</scope>
    <source>
        <strain evidence="10">cv. AL8/78</strain>
    </source>
</reference>
<keyword evidence="10" id="KW-1185">Reference proteome</keyword>
<dbReference type="PANTHER" id="PTHR31213">
    <property type="entry name" value="OS08G0374000 PROTEIN-RELATED"/>
    <property type="match status" value="1"/>
</dbReference>
<keyword evidence="8" id="KW-0650">Protein phosphatase inhibitor</keyword>
<dbReference type="Proteomes" id="UP000015105">
    <property type="component" value="Unassembled WGS sequence"/>
</dbReference>
<dbReference type="InterPro" id="IPR019587">
    <property type="entry name" value="Polyketide_cyclase/dehydratase"/>
</dbReference>
<dbReference type="PANTHER" id="PTHR31213:SF6">
    <property type="entry name" value="ABSCISIC ACID RECEPTOR PYR1"/>
    <property type="match status" value="1"/>
</dbReference>
<evidence type="ECO:0000256" key="4">
    <source>
        <dbReference type="ARBA" id="ARBA00022490"/>
    </source>
</evidence>
<dbReference type="GO" id="GO:0004864">
    <property type="term" value="F:protein phosphatase inhibitor activity"/>
    <property type="evidence" value="ECO:0007669"/>
    <property type="project" value="UniProtKB-KW"/>
</dbReference>
<sequence>LASASTARWSSIKCTSRQLTPARLPFISPCSKPLCRTHPTPPHPTASSRVQSMEQQPVAAAAMEPEVPAGLGLTAAEYAQLLPTVEAYHRYAVGPGQCSSLVAQRIEAPPAAVWAIVRRFDCPQVYKHFIRSCALRPDPEAGDELRPGRLREVSVISGLPASTSTERLDLLDDARRAFGFTITGGEHRLRNYRSVTTVSELSPAAPAEICTVVLESYVVDVPDGNSEEDTRLFADTVVRLNLQKLKSVAEANAAAAAATPAPPAE</sequence>
<evidence type="ECO:0000256" key="8">
    <source>
        <dbReference type="ARBA" id="ARBA00023272"/>
    </source>
</evidence>
<dbReference type="AlphaFoldDB" id="A0A452XG35"/>
<dbReference type="Gene3D" id="3.30.530.20">
    <property type="match status" value="1"/>
</dbReference>
<dbReference type="GO" id="GO:0038023">
    <property type="term" value="F:signaling receptor activity"/>
    <property type="evidence" value="ECO:0007669"/>
    <property type="project" value="TreeGrafter"/>
</dbReference>
<dbReference type="FunFam" id="3.30.530.20:FF:000019">
    <property type="entry name" value="Abscisic acid receptor PYR1"/>
    <property type="match status" value="1"/>
</dbReference>
<dbReference type="Pfam" id="PF10604">
    <property type="entry name" value="Polyketide_cyc2"/>
    <property type="match status" value="1"/>
</dbReference>
<organism evidence="9 10">
    <name type="scientific">Aegilops tauschii subsp. strangulata</name>
    <name type="common">Goatgrass</name>
    <dbReference type="NCBI Taxonomy" id="200361"/>
    <lineage>
        <taxon>Eukaryota</taxon>
        <taxon>Viridiplantae</taxon>
        <taxon>Streptophyta</taxon>
        <taxon>Embryophyta</taxon>
        <taxon>Tracheophyta</taxon>
        <taxon>Spermatophyta</taxon>
        <taxon>Magnoliopsida</taxon>
        <taxon>Liliopsida</taxon>
        <taxon>Poales</taxon>
        <taxon>Poaceae</taxon>
        <taxon>BOP clade</taxon>
        <taxon>Pooideae</taxon>
        <taxon>Triticodae</taxon>
        <taxon>Triticeae</taxon>
        <taxon>Triticinae</taxon>
        <taxon>Aegilops</taxon>
    </lineage>
</organism>
<dbReference type="InterPro" id="IPR050279">
    <property type="entry name" value="Plant_def-hormone_signal"/>
</dbReference>
<keyword evidence="4" id="KW-0963">Cytoplasm</keyword>
<keyword evidence="7" id="KW-0539">Nucleus</keyword>
<evidence type="ECO:0000313" key="9">
    <source>
        <dbReference type="EnsemblPlants" id="AET0Gv20138200.1"/>
    </source>
</evidence>
<evidence type="ECO:0000256" key="1">
    <source>
        <dbReference type="ARBA" id="ARBA00004123"/>
    </source>
</evidence>
<dbReference type="CDD" id="cd07821">
    <property type="entry name" value="PYR_PYL_RCAR_like"/>
    <property type="match status" value="1"/>
</dbReference>
<keyword evidence="5" id="KW-0938">Abscisic acid signaling pathway</keyword>
<dbReference type="GO" id="GO:0005634">
    <property type="term" value="C:nucleus"/>
    <property type="evidence" value="ECO:0007669"/>
    <property type="project" value="UniProtKB-SubCell"/>
</dbReference>
<dbReference type="EnsemblPlants" id="AET0Gv20138200.1">
    <property type="protein sequence ID" value="AET0Gv20138200.1"/>
    <property type="gene ID" value="AET0Gv20138200"/>
</dbReference>
<evidence type="ECO:0000256" key="5">
    <source>
        <dbReference type="ARBA" id="ARBA00022682"/>
    </source>
</evidence>
<dbReference type="GO" id="GO:0009738">
    <property type="term" value="P:abscisic acid-activated signaling pathway"/>
    <property type="evidence" value="ECO:0007669"/>
    <property type="project" value="UniProtKB-KW"/>
</dbReference>
<dbReference type="GO" id="GO:0005829">
    <property type="term" value="C:cytosol"/>
    <property type="evidence" value="ECO:0007669"/>
    <property type="project" value="EnsemblPlants"/>
</dbReference>
<dbReference type="STRING" id="200361.A0A452XG35"/>
<dbReference type="GO" id="GO:0010427">
    <property type="term" value="F:abscisic acid binding"/>
    <property type="evidence" value="ECO:0007669"/>
    <property type="project" value="TreeGrafter"/>
</dbReference>
<evidence type="ECO:0000313" key="10">
    <source>
        <dbReference type="Proteomes" id="UP000015105"/>
    </source>
</evidence>
<evidence type="ECO:0000256" key="6">
    <source>
        <dbReference type="ARBA" id="ARBA00023170"/>
    </source>
</evidence>